<dbReference type="Proteomes" id="UP000035444">
    <property type="component" value="Unassembled WGS sequence"/>
</dbReference>
<organism evidence="2 3">
    <name type="scientific">Kiloniella spongiae</name>
    <dbReference type="NCBI Taxonomy" id="1489064"/>
    <lineage>
        <taxon>Bacteria</taxon>
        <taxon>Pseudomonadati</taxon>
        <taxon>Pseudomonadota</taxon>
        <taxon>Alphaproteobacteria</taxon>
        <taxon>Rhodospirillales</taxon>
        <taxon>Kiloniellaceae</taxon>
        <taxon>Kiloniella</taxon>
    </lineage>
</organism>
<keyword evidence="1" id="KW-0812">Transmembrane</keyword>
<keyword evidence="1" id="KW-0472">Membrane</keyword>
<keyword evidence="1" id="KW-1133">Transmembrane helix</keyword>
<dbReference type="EMBL" id="LAQL01000018">
    <property type="protein sequence ID" value="KLN59199.1"/>
    <property type="molecule type" value="Genomic_DNA"/>
</dbReference>
<accession>A0A0H2M9J7</accession>
<gene>
    <name evidence="2" type="ORF">WH96_18835</name>
</gene>
<reference evidence="2 3" key="1">
    <citation type="submission" date="2015-03" db="EMBL/GenBank/DDBJ databases">
        <title>Genome Sequence of Kiloniella spongiae MEBiC09566, isolated from a marine sponge.</title>
        <authorList>
            <person name="Shao Z."/>
            <person name="Wang L."/>
            <person name="Li X."/>
        </authorList>
    </citation>
    <scope>NUCLEOTIDE SEQUENCE [LARGE SCALE GENOMIC DNA]</scope>
    <source>
        <strain evidence="2 3">MEBiC09566</strain>
    </source>
</reference>
<evidence type="ECO:0000313" key="2">
    <source>
        <dbReference type="EMBL" id="KLN59199.1"/>
    </source>
</evidence>
<keyword evidence="3" id="KW-1185">Reference proteome</keyword>
<evidence type="ECO:0000313" key="3">
    <source>
        <dbReference type="Proteomes" id="UP000035444"/>
    </source>
</evidence>
<comment type="caution">
    <text evidence="2">The sequence shown here is derived from an EMBL/GenBank/DDBJ whole genome shotgun (WGS) entry which is preliminary data.</text>
</comment>
<protein>
    <submittedName>
        <fullName evidence="2">Uncharacterized protein</fullName>
    </submittedName>
</protein>
<sequence>MPSLFPTGKSIRSKIIDLCGFAHKVVYLGAVISIFVILFGCTNEKVSRFGPDLFGYPAFFKLVFSA</sequence>
<feature type="transmembrane region" description="Helical" evidence="1">
    <location>
        <begin position="21"/>
        <end position="40"/>
    </location>
</feature>
<dbReference type="AlphaFoldDB" id="A0A0H2M9J7"/>
<evidence type="ECO:0000256" key="1">
    <source>
        <dbReference type="SAM" id="Phobius"/>
    </source>
</evidence>
<proteinExistence type="predicted"/>
<name>A0A0H2M9J7_9PROT</name>